<protein>
    <submittedName>
        <fullName evidence="2">Allophanate hydrolase</fullName>
    </submittedName>
</protein>
<reference evidence="3" key="1">
    <citation type="journal article" date="2017" name="Genome Announc.">
        <title>Draft Genome Sequence of Terrimicrobium sacchariphilum NM-5T, a Facultative Anaerobic Soil Bacterium of the Class Spartobacteria.</title>
        <authorList>
            <person name="Qiu Y.L."/>
            <person name="Tourlousse D.M."/>
            <person name="Matsuura N."/>
            <person name="Ohashi A."/>
            <person name="Sekiguchi Y."/>
        </authorList>
    </citation>
    <scope>NUCLEOTIDE SEQUENCE [LARGE SCALE GENOMIC DNA]</scope>
    <source>
        <strain evidence="3">NM-5</strain>
    </source>
</reference>
<dbReference type="STRING" id="690879.TSACC_21557"/>
<dbReference type="OrthoDB" id="9811471at2"/>
<evidence type="ECO:0000313" key="2">
    <source>
        <dbReference type="EMBL" id="GAT33148.1"/>
    </source>
</evidence>
<dbReference type="EMBL" id="BDCO01000002">
    <property type="protein sequence ID" value="GAT33148.1"/>
    <property type="molecule type" value="Genomic_DNA"/>
</dbReference>
<sequence>MHDSETVRLGVVGAHLRGLPLNHQLLELGAQFAEQTVTAPEYRFYALPGTTPPKPGLVRSLQNGGSIEIEIWNLGFTSFGRFVAAVPSPLVIGNVKLASGVFVKGFLCEEYAIAGAQEITSLGSWRNFVAGS</sequence>
<evidence type="ECO:0000313" key="3">
    <source>
        <dbReference type="Proteomes" id="UP000076023"/>
    </source>
</evidence>
<dbReference type="GO" id="GO:0016787">
    <property type="term" value="F:hydrolase activity"/>
    <property type="evidence" value="ECO:0007669"/>
    <property type="project" value="UniProtKB-KW"/>
</dbReference>
<evidence type="ECO:0000259" key="1">
    <source>
        <dbReference type="Pfam" id="PF21986"/>
    </source>
</evidence>
<dbReference type="Pfam" id="PF21986">
    <property type="entry name" value="AH_C"/>
    <property type="match status" value="1"/>
</dbReference>
<accession>A0A146G8Z6</accession>
<dbReference type="InParanoid" id="A0A146G8Z6"/>
<gene>
    <name evidence="2" type="ORF">TSACC_21557</name>
</gene>
<name>A0A146G8Z6_TERSA</name>
<proteinExistence type="predicted"/>
<dbReference type="AlphaFoldDB" id="A0A146G8Z6"/>
<dbReference type="Gene3D" id="3.10.490.10">
    <property type="entry name" value="Gamma-glutamyl cyclotransferase-like"/>
    <property type="match status" value="1"/>
</dbReference>
<organism evidence="2 3">
    <name type="scientific">Terrimicrobium sacchariphilum</name>
    <dbReference type="NCBI Taxonomy" id="690879"/>
    <lineage>
        <taxon>Bacteria</taxon>
        <taxon>Pseudomonadati</taxon>
        <taxon>Verrucomicrobiota</taxon>
        <taxon>Terrimicrobiia</taxon>
        <taxon>Terrimicrobiales</taxon>
        <taxon>Terrimicrobiaceae</taxon>
        <taxon>Terrimicrobium</taxon>
    </lineage>
</organism>
<dbReference type="RefSeq" id="WP_075078916.1">
    <property type="nucleotide sequence ID" value="NZ_BDCO01000002.1"/>
</dbReference>
<feature type="domain" description="Allophanate hydrolase C-terminal" evidence="1">
    <location>
        <begin position="7"/>
        <end position="129"/>
    </location>
</feature>
<keyword evidence="3" id="KW-1185">Reference proteome</keyword>
<keyword evidence="2" id="KW-0378">Hydrolase</keyword>
<comment type="caution">
    <text evidence="2">The sequence shown here is derived from an EMBL/GenBank/DDBJ whole genome shotgun (WGS) entry which is preliminary data.</text>
</comment>
<dbReference type="InterPro" id="IPR053844">
    <property type="entry name" value="AH_C"/>
</dbReference>
<dbReference type="Proteomes" id="UP000076023">
    <property type="component" value="Unassembled WGS sequence"/>
</dbReference>